<feature type="repeat" description="ANK" evidence="9">
    <location>
        <begin position="536"/>
        <end position="568"/>
    </location>
</feature>
<keyword evidence="14" id="KW-1185">Reference proteome</keyword>
<gene>
    <name evidence="13" type="ORF">CRG98_004987</name>
</gene>
<feature type="repeat" description="ANK" evidence="9">
    <location>
        <begin position="85"/>
        <end position="117"/>
    </location>
</feature>
<feature type="repeat" description="ANK" evidence="9">
    <location>
        <begin position="570"/>
        <end position="597"/>
    </location>
</feature>
<dbReference type="PROSITE" id="PS50297">
    <property type="entry name" value="ANK_REP_REGION"/>
    <property type="match status" value="4"/>
</dbReference>
<dbReference type="Proteomes" id="UP000233551">
    <property type="component" value="Unassembled WGS sequence"/>
</dbReference>
<comment type="caution">
    <text evidence="13">The sequence shown here is derived from an EMBL/GenBank/DDBJ whole genome shotgun (WGS) entry which is preliminary data.</text>
</comment>
<evidence type="ECO:0000256" key="1">
    <source>
        <dbReference type="ARBA" id="ARBA00004651"/>
    </source>
</evidence>
<dbReference type="InterPro" id="IPR002110">
    <property type="entry name" value="Ankyrin_rpt"/>
</dbReference>
<feature type="domain" description="PGG" evidence="12">
    <location>
        <begin position="692"/>
        <end position="755"/>
    </location>
</feature>
<keyword evidence="2" id="KW-1003">Cell membrane</keyword>
<protein>
    <recommendedName>
        <fullName evidence="12">PGG domain-containing protein</fullName>
    </recommendedName>
</protein>
<dbReference type="FunFam" id="1.25.40.20:FF:000217">
    <property type="entry name" value="Ankyrin repeat-containing protein ITN1"/>
    <property type="match status" value="1"/>
</dbReference>
<feature type="repeat" description="ANK" evidence="9">
    <location>
        <begin position="604"/>
        <end position="637"/>
    </location>
</feature>
<evidence type="ECO:0000313" key="13">
    <source>
        <dbReference type="EMBL" id="PKI74660.1"/>
    </source>
</evidence>
<feature type="repeat" description="ANK" evidence="9">
    <location>
        <begin position="190"/>
        <end position="222"/>
    </location>
</feature>
<organism evidence="13 14">
    <name type="scientific">Punica granatum</name>
    <name type="common">Pomegranate</name>
    <dbReference type="NCBI Taxonomy" id="22663"/>
    <lineage>
        <taxon>Eukaryota</taxon>
        <taxon>Viridiplantae</taxon>
        <taxon>Streptophyta</taxon>
        <taxon>Embryophyta</taxon>
        <taxon>Tracheophyta</taxon>
        <taxon>Spermatophyta</taxon>
        <taxon>Magnoliopsida</taxon>
        <taxon>eudicotyledons</taxon>
        <taxon>Gunneridae</taxon>
        <taxon>Pentapetalae</taxon>
        <taxon>rosids</taxon>
        <taxon>malvids</taxon>
        <taxon>Myrtales</taxon>
        <taxon>Lythraceae</taxon>
        <taxon>Punica</taxon>
    </lineage>
</organism>
<feature type="repeat" description="ANK" evidence="9">
    <location>
        <begin position="258"/>
        <end position="291"/>
    </location>
</feature>
<evidence type="ECO:0000256" key="8">
    <source>
        <dbReference type="ARBA" id="ARBA00023136"/>
    </source>
</evidence>
<dbReference type="InterPro" id="IPR026961">
    <property type="entry name" value="PGG_dom"/>
</dbReference>
<evidence type="ECO:0000256" key="6">
    <source>
        <dbReference type="ARBA" id="ARBA00023016"/>
    </source>
</evidence>
<feature type="repeat" description="ANK" evidence="9">
    <location>
        <begin position="120"/>
        <end position="142"/>
    </location>
</feature>
<keyword evidence="3 11" id="KW-0812">Transmembrane</keyword>
<proteinExistence type="predicted"/>
<name>A0A2I0L221_PUNGR</name>
<evidence type="ECO:0000259" key="12">
    <source>
        <dbReference type="Pfam" id="PF13962"/>
    </source>
</evidence>
<evidence type="ECO:0000256" key="5">
    <source>
        <dbReference type="ARBA" id="ARBA00022989"/>
    </source>
</evidence>
<evidence type="ECO:0000256" key="7">
    <source>
        <dbReference type="ARBA" id="ARBA00023043"/>
    </source>
</evidence>
<comment type="subcellular location">
    <subcellularLocation>
        <location evidence="1">Cell membrane</location>
        <topology evidence="1">Multi-pass membrane protein</topology>
    </subcellularLocation>
</comment>
<keyword evidence="4" id="KW-0677">Repeat</keyword>
<evidence type="ECO:0000256" key="9">
    <source>
        <dbReference type="PROSITE-ProRule" id="PRU00023"/>
    </source>
</evidence>
<dbReference type="STRING" id="22663.A0A2I0L221"/>
<evidence type="ECO:0000256" key="10">
    <source>
        <dbReference type="SAM" id="MobiDB-lite"/>
    </source>
</evidence>
<keyword evidence="5 11" id="KW-1133">Transmembrane helix</keyword>
<evidence type="ECO:0000256" key="4">
    <source>
        <dbReference type="ARBA" id="ARBA00022737"/>
    </source>
</evidence>
<feature type="transmembrane region" description="Helical" evidence="11">
    <location>
        <begin position="723"/>
        <end position="745"/>
    </location>
</feature>
<dbReference type="PANTHER" id="PTHR24186">
    <property type="entry name" value="PROTEIN PHOSPHATASE 1 REGULATORY SUBUNIT"/>
    <property type="match status" value="1"/>
</dbReference>
<feature type="region of interest" description="Disordered" evidence="10">
    <location>
        <begin position="1"/>
        <end position="31"/>
    </location>
</feature>
<dbReference type="Pfam" id="PF12796">
    <property type="entry name" value="Ank_2"/>
    <property type="match status" value="6"/>
</dbReference>
<dbReference type="GO" id="GO:0005886">
    <property type="term" value="C:plasma membrane"/>
    <property type="evidence" value="ECO:0007669"/>
    <property type="project" value="UniProtKB-SubCell"/>
</dbReference>
<dbReference type="PANTHER" id="PTHR24186:SF48">
    <property type="entry name" value="ANKYRIN REPEAT-CONTAINING PROTEIN ITN1"/>
    <property type="match status" value="1"/>
</dbReference>
<keyword evidence="8 11" id="KW-0472">Membrane</keyword>
<feature type="transmembrane region" description="Helical" evidence="11">
    <location>
        <begin position="697"/>
        <end position="717"/>
    </location>
</feature>
<feature type="domain" description="PGG" evidence="12">
    <location>
        <begin position="347"/>
        <end position="405"/>
    </location>
</feature>
<dbReference type="PROSITE" id="PS50088">
    <property type="entry name" value="ANK_REPEAT"/>
    <property type="match status" value="7"/>
</dbReference>
<dbReference type="InterPro" id="IPR036770">
    <property type="entry name" value="Ankyrin_rpt-contain_sf"/>
</dbReference>
<keyword evidence="6" id="KW-0346">Stress response</keyword>
<dbReference type="SMART" id="SM00248">
    <property type="entry name" value="ANK"/>
    <property type="match status" value="12"/>
</dbReference>
<feature type="transmembrane region" description="Helical" evidence="11">
    <location>
        <begin position="351"/>
        <end position="369"/>
    </location>
</feature>
<sequence length="960" mass="103665">MAAPPQSEERDLENGSIRLPSDLPDSTQQPAEVSAVDAEICRKLHFAAEIGDVELVRRIFRDIDEKGSDDSKLKASSLVSEVNELGESALFLAAKKGKAEVVKELLKHSNSEEVRRSSKDGFNPLHIAAFQGHADVVQTLLDYEPELIKEAGPSNTTPLVFAVLRGHATVVNQLLSQTDSPSLLSVSKSNGRNALHLAARLQNVDMVKALLEKEPQLARSTDQKGQNALHLAVKGISHEIVRLLVKAEPVVLAQQDSRGNTVLHIATKKQKDAIVQELLLYPETNVNVLNKDQKTALDIAEELPYSRESMKIKAHLSRNGAVRGNDLLPVKELKRNLQGGLIHNANSVNEAAVLIAQIAFAAIFTIPGSPVETSHNISVQVLVIFNSIAFFASLAVVVIQTILGRGEAEAEVIAVMAEPQIGALTDAQPSPSAEGFTPAGPNPMALFSDLSSALIASLSLSFRCAFGFSQCLSVLSLLEFVARIEQVLLDHDSGLSITLGPWNATPLISASMRGHTAVVNELLAKDCSLIEITRTDGKNALHLAARYGHVEIVKALLDKDSRLARRTDKKGQTALHMAVKGQSCEVVRLILEADAAIVMLCDKVGNTALHVATKKKRVEIVHGLLLYPETNVNAVNREQKTALDIAEGLPFSEESMKIKAHLSRNGAVRGNDLLPVKELERNLQGGLIHNANSVNKAAVLIAQIAFAAIFTIPGSPVETSHNIPVQVLVIFNSIAFFASLAVVVIQTALGRGEAEAEVIAVMAEILVKLNLWMIDLSDLEKGLIMTSELSQNSPADPSPTPSPSSRAPALVLPYSGKTIDQAIKKKYVKQVTGRHNDTELHLAAQHGDLAAVRQILNDIHSQMVGTLSGAELDAEVADVRVSVVNEVNELGETALFTAADRGHVELVKELLKYSNKECLMKKNRSGFDALHIASSRGHHGIKLISFQLIVYLRCWSSYSG</sequence>
<keyword evidence="7 9" id="KW-0040">ANK repeat</keyword>
<dbReference type="Pfam" id="PF13962">
    <property type="entry name" value="PGG"/>
    <property type="match status" value="2"/>
</dbReference>
<reference evidence="13 14" key="1">
    <citation type="submission" date="2017-11" db="EMBL/GenBank/DDBJ databases">
        <title>De-novo sequencing of pomegranate (Punica granatum L.) genome.</title>
        <authorList>
            <person name="Akparov Z."/>
            <person name="Amiraslanov A."/>
            <person name="Hajiyeva S."/>
            <person name="Abbasov M."/>
            <person name="Kaur K."/>
            <person name="Hamwieh A."/>
            <person name="Solovyev V."/>
            <person name="Salamov A."/>
            <person name="Braich B."/>
            <person name="Kosarev P."/>
            <person name="Mahmoud A."/>
            <person name="Hajiyev E."/>
            <person name="Babayeva S."/>
            <person name="Izzatullayeva V."/>
            <person name="Mammadov A."/>
            <person name="Mammadov A."/>
            <person name="Sharifova S."/>
            <person name="Ojaghi J."/>
            <person name="Eynullazada K."/>
            <person name="Bayramov B."/>
            <person name="Abdulazimova A."/>
            <person name="Shahmuradov I."/>
        </authorList>
    </citation>
    <scope>NUCLEOTIDE SEQUENCE [LARGE SCALE GENOMIC DNA]</scope>
    <source>
        <strain evidence="14">cv. AG2017</strain>
        <tissue evidence="13">Leaf</tissue>
    </source>
</reference>
<evidence type="ECO:0000256" key="3">
    <source>
        <dbReference type="ARBA" id="ARBA00022692"/>
    </source>
</evidence>
<dbReference type="SUPFAM" id="SSF48403">
    <property type="entry name" value="Ankyrin repeat"/>
    <property type="match status" value="3"/>
</dbReference>
<feature type="transmembrane region" description="Helical" evidence="11">
    <location>
        <begin position="381"/>
        <end position="403"/>
    </location>
</feature>
<evidence type="ECO:0000256" key="11">
    <source>
        <dbReference type="SAM" id="Phobius"/>
    </source>
</evidence>
<accession>A0A2I0L221</accession>
<dbReference type="EMBL" id="PGOL01000196">
    <property type="protein sequence ID" value="PKI74660.1"/>
    <property type="molecule type" value="Genomic_DNA"/>
</dbReference>
<dbReference type="Gene3D" id="1.25.40.20">
    <property type="entry name" value="Ankyrin repeat-containing domain"/>
    <property type="match status" value="4"/>
</dbReference>
<evidence type="ECO:0000256" key="2">
    <source>
        <dbReference type="ARBA" id="ARBA00022475"/>
    </source>
</evidence>
<dbReference type="FunFam" id="1.25.40.20:FF:000245">
    <property type="entry name" value="Ankyrin repeat-containing protein ITN1"/>
    <property type="match status" value="1"/>
</dbReference>
<dbReference type="AlphaFoldDB" id="A0A2I0L221"/>
<evidence type="ECO:0000313" key="14">
    <source>
        <dbReference type="Proteomes" id="UP000233551"/>
    </source>
</evidence>